<accession>A0A837D8C1</accession>
<dbReference type="AlphaFoldDB" id="A0A837D8C1"/>
<proteinExistence type="predicted"/>
<dbReference type="Proteomes" id="UP000030848">
    <property type="component" value="Unassembled WGS sequence"/>
</dbReference>
<organism evidence="1 2">
    <name type="scientific">Saccharomonospora viridis</name>
    <dbReference type="NCBI Taxonomy" id="1852"/>
    <lineage>
        <taxon>Bacteria</taxon>
        <taxon>Bacillati</taxon>
        <taxon>Actinomycetota</taxon>
        <taxon>Actinomycetes</taxon>
        <taxon>Pseudonocardiales</taxon>
        <taxon>Pseudonocardiaceae</taxon>
        <taxon>Saccharomonospora</taxon>
    </lineage>
</organism>
<reference evidence="1 2" key="1">
    <citation type="submission" date="2014-10" db="EMBL/GenBank/DDBJ databases">
        <title>Genome sequence of Micropolyspora internatus JCM3315.</title>
        <authorList>
            <person name="Shin S.-K."/>
            <person name="Yi H."/>
        </authorList>
    </citation>
    <scope>NUCLEOTIDE SEQUENCE [LARGE SCALE GENOMIC DNA]</scope>
    <source>
        <strain evidence="1 2">JCM 3315</strain>
    </source>
</reference>
<evidence type="ECO:0000313" key="2">
    <source>
        <dbReference type="Proteomes" id="UP000030848"/>
    </source>
</evidence>
<comment type="caution">
    <text evidence="1">The sequence shown here is derived from an EMBL/GenBank/DDBJ whole genome shotgun (WGS) entry which is preliminary data.</text>
</comment>
<name>A0A837D8C1_9PSEU</name>
<protein>
    <submittedName>
        <fullName evidence="1">Uncharacterized protein</fullName>
    </submittedName>
</protein>
<gene>
    <name evidence="1" type="ORF">MINT15_23970</name>
</gene>
<dbReference type="EMBL" id="JRZE01000005">
    <property type="protein sequence ID" value="KHF43672.1"/>
    <property type="molecule type" value="Genomic_DNA"/>
</dbReference>
<sequence>MAKGCFACPVRSSTRARHPHRAPPVRVFRCISLVVTVFDMGEAVFPGLCRGDAA</sequence>
<evidence type="ECO:0000313" key="1">
    <source>
        <dbReference type="EMBL" id="KHF43672.1"/>
    </source>
</evidence>